<evidence type="ECO:0000256" key="4">
    <source>
        <dbReference type="SAM" id="Coils"/>
    </source>
</evidence>
<dbReference type="InterPro" id="IPR037381">
    <property type="entry name" value="RFWD3"/>
</dbReference>
<proteinExistence type="predicted"/>
<dbReference type="EMBL" id="KZ308923">
    <property type="protein sequence ID" value="KAG8235551.1"/>
    <property type="molecule type" value="Genomic_DNA"/>
</dbReference>
<evidence type="ECO:0000256" key="1">
    <source>
        <dbReference type="ARBA" id="ARBA00022771"/>
    </source>
</evidence>
<dbReference type="Gene3D" id="3.30.40.10">
    <property type="entry name" value="Zinc/RING finger domain, C3HC4 (zinc finger)"/>
    <property type="match status" value="1"/>
</dbReference>
<dbReference type="PANTHER" id="PTHR16047:SF7">
    <property type="entry name" value="E3 UBIQUITIN-PROTEIN LIGASE RFWD3"/>
    <property type="match status" value="1"/>
</dbReference>
<dbReference type="PROSITE" id="PS50089">
    <property type="entry name" value="ZF_RING_2"/>
    <property type="match status" value="1"/>
</dbReference>
<feature type="domain" description="RING-type" evidence="5">
    <location>
        <begin position="4"/>
        <end position="33"/>
    </location>
</feature>
<keyword evidence="4" id="KW-0175">Coiled coil</keyword>
<dbReference type="GO" id="GO:0016567">
    <property type="term" value="P:protein ubiquitination"/>
    <property type="evidence" value="ECO:0007669"/>
    <property type="project" value="InterPro"/>
</dbReference>
<dbReference type="InterPro" id="IPR001841">
    <property type="entry name" value="Znf_RING"/>
</dbReference>
<organism evidence="6 7">
    <name type="scientific">Ladona fulva</name>
    <name type="common">Scarce chaser dragonfly</name>
    <name type="synonym">Libellula fulva</name>
    <dbReference type="NCBI Taxonomy" id="123851"/>
    <lineage>
        <taxon>Eukaryota</taxon>
        <taxon>Metazoa</taxon>
        <taxon>Ecdysozoa</taxon>
        <taxon>Arthropoda</taxon>
        <taxon>Hexapoda</taxon>
        <taxon>Insecta</taxon>
        <taxon>Pterygota</taxon>
        <taxon>Palaeoptera</taxon>
        <taxon>Odonata</taxon>
        <taxon>Epiprocta</taxon>
        <taxon>Anisoptera</taxon>
        <taxon>Libelluloidea</taxon>
        <taxon>Libellulidae</taxon>
        <taxon>Ladona</taxon>
    </lineage>
</organism>
<dbReference type="GO" id="GO:0036297">
    <property type="term" value="P:interstrand cross-link repair"/>
    <property type="evidence" value="ECO:0007669"/>
    <property type="project" value="InterPro"/>
</dbReference>
<evidence type="ECO:0000256" key="3">
    <source>
        <dbReference type="PROSITE-ProRule" id="PRU00175"/>
    </source>
</evidence>
<dbReference type="SUPFAM" id="SSF57850">
    <property type="entry name" value="RING/U-box"/>
    <property type="match status" value="1"/>
</dbReference>
<evidence type="ECO:0000256" key="2">
    <source>
        <dbReference type="ARBA" id="ARBA00022833"/>
    </source>
</evidence>
<keyword evidence="2" id="KW-0862">Zinc</keyword>
<dbReference type="Proteomes" id="UP000792457">
    <property type="component" value="Unassembled WGS sequence"/>
</dbReference>
<keyword evidence="7" id="KW-1185">Reference proteome</keyword>
<dbReference type="PANTHER" id="PTHR16047">
    <property type="entry name" value="RFWD3 PROTEIN"/>
    <property type="match status" value="1"/>
</dbReference>
<dbReference type="OrthoDB" id="5600418at2759"/>
<dbReference type="AlphaFoldDB" id="A0A8K0P6F2"/>
<dbReference type="InterPro" id="IPR013083">
    <property type="entry name" value="Znf_RING/FYVE/PHD"/>
</dbReference>
<keyword evidence="1 3" id="KW-0479">Metal-binding</keyword>
<protein>
    <recommendedName>
        <fullName evidence="5">RING-type domain-containing protein</fullName>
    </recommendedName>
</protein>
<reference evidence="6" key="2">
    <citation type="submission" date="2017-10" db="EMBL/GenBank/DDBJ databases">
        <title>Ladona fulva Genome sequencing and assembly.</title>
        <authorList>
            <person name="Murali S."/>
            <person name="Richards S."/>
            <person name="Bandaranaike D."/>
            <person name="Bellair M."/>
            <person name="Blankenburg K."/>
            <person name="Chao H."/>
            <person name="Dinh H."/>
            <person name="Doddapaneni H."/>
            <person name="Dugan-Rocha S."/>
            <person name="Elkadiri S."/>
            <person name="Gnanaolivu R."/>
            <person name="Hernandez B."/>
            <person name="Skinner E."/>
            <person name="Javaid M."/>
            <person name="Lee S."/>
            <person name="Li M."/>
            <person name="Ming W."/>
            <person name="Munidasa M."/>
            <person name="Muniz J."/>
            <person name="Nguyen L."/>
            <person name="Hughes D."/>
            <person name="Osuji N."/>
            <person name="Pu L.-L."/>
            <person name="Puazo M."/>
            <person name="Qu C."/>
            <person name="Quiroz J."/>
            <person name="Raj R."/>
            <person name="Weissenberger G."/>
            <person name="Xin Y."/>
            <person name="Zou X."/>
            <person name="Han Y."/>
            <person name="Worley K."/>
            <person name="Muzny D."/>
            <person name="Gibbs R."/>
        </authorList>
    </citation>
    <scope>NUCLEOTIDE SEQUENCE</scope>
    <source>
        <strain evidence="6">Sampled in the wild</strain>
    </source>
</reference>
<gene>
    <name evidence="6" type="ORF">J437_LFUL015391</name>
</gene>
<evidence type="ECO:0000313" key="6">
    <source>
        <dbReference type="EMBL" id="KAG8235551.1"/>
    </source>
</evidence>
<accession>A0A8K0P6F2</accession>
<dbReference type="GO" id="GO:0005634">
    <property type="term" value="C:nucleus"/>
    <property type="evidence" value="ECO:0007669"/>
    <property type="project" value="InterPro"/>
</dbReference>
<sequence>MCCLKCGHIYGESCIRRWLTSASASSSRCPQCNAKAKLRDIRPLFARSLRAIDTAERDRLAEQLESTRREKERLQLEITRLNIANQMHQTEVKRLQVYFMLKPF</sequence>
<evidence type="ECO:0000259" key="5">
    <source>
        <dbReference type="PROSITE" id="PS50089"/>
    </source>
</evidence>
<reference evidence="6" key="1">
    <citation type="submission" date="2013-04" db="EMBL/GenBank/DDBJ databases">
        <authorList>
            <person name="Qu J."/>
            <person name="Murali S.C."/>
            <person name="Bandaranaike D."/>
            <person name="Bellair M."/>
            <person name="Blankenburg K."/>
            <person name="Chao H."/>
            <person name="Dinh H."/>
            <person name="Doddapaneni H."/>
            <person name="Downs B."/>
            <person name="Dugan-Rocha S."/>
            <person name="Elkadiri S."/>
            <person name="Gnanaolivu R.D."/>
            <person name="Hernandez B."/>
            <person name="Javaid M."/>
            <person name="Jayaseelan J.C."/>
            <person name="Lee S."/>
            <person name="Li M."/>
            <person name="Ming W."/>
            <person name="Munidasa M."/>
            <person name="Muniz J."/>
            <person name="Nguyen L."/>
            <person name="Ongeri F."/>
            <person name="Osuji N."/>
            <person name="Pu L.-L."/>
            <person name="Puazo M."/>
            <person name="Qu C."/>
            <person name="Quiroz J."/>
            <person name="Raj R."/>
            <person name="Weissenberger G."/>
            <person name="Xin Y."/>
            <person name="Zou X."/>
            <person name="Han Y."/>
            <person name="Richards S."/>
            <person name="Worley K."/>
            <person name="Muzny D."/>
            <person name="Gibbs R."/>
        </authorList>
    </citation>
    <scope>NUCLEOTIDE SEQUENCE</scope>
    <source>
        <strain evidence="6">Sampled in the wild</strain>
    </source>
</reference>
<feature type="coiled-coil region" evidence="4">
    <location>
        <begin position="57"/>
        <end position="91"/>
    </location>
</feature>
<comment type="caution">
    <text evidence="6">The sequence shown here is derived from an EMBL/GenBank/DDBJ whole genome shotgun (WGS) entry which is preliminary data.</text>
</comment>
<name>A0A8K0P6F2_LADFU</name>
<dbReference type="GO" id="GO:0004842">
    <property type="term" value="F:ubiquitin-protein transferase activity"/>
    <property type="evidence" value="ECO:0007669"/>
    <property type="project" value="InterPro"/>
</dbReference>
<keyword evidence="1 3" id="KW-0863">Zinc-finger</keyword>
<dbReference type="GO" id="GO:0008270">
    <property type="term" value="F:zinc ion binding"/>
    <property type="evidence" value="ECO:0007669"/>
    <property type="project" value="UniProtKB-KW"/>
</dbReference>
<evidence type="ECO:0000313" key="7">
    <source>
        <dbReference type="Proteomes" id="UP000792457"/>
    </source>
</evidence>